<dbReference type="Proteomes" id="UP001211065">
    <property type="component" value="Unassembled WGS sequence"/>
</dbReference>
<dbReference type="GO" id="GO:0006813">
    <property type="term" value="P:potassium ion transport"/>
    <property type="evidence" value="ECO:0007669"/>
    <property type="project" value="TreeGrafter"/>
</dbReference>
<keyword evidence="1" id="KW-0472">Membrane</keyword>
<dbReference type="PANTHER" id="PTHR28062:SF1">
    <property type="entry name" value="TRANSMEMBRANE PROTEIN"/>
    <property type="match status" value="1"/>
</dbReference>
<dbReference type="GO" id="GO:1902600">
    <property type="term" value="P:proton transmembrane transport"/>
    <property type="evidence" value="ECO:0007669"/>
    <property type="project" value="TreeGrafter"/>
</dbReference>
<proteinExistence type="predicted"/>
<evidence type="ECO:0000313" key="2">
    <source>
        <dbReference type="EMBL" id="KAJ3203911.1"/>
    </source>
</evidence>
<gene>
    <name evidence="2" type="ORF">HK099_001331</name>
</gene>
<sequence>TTTLKTKNDRNLSVVVLPTINEKLVFHSKFLKPRNQPERVALVFAYILRKWRYQISDVFAEAWNSFGHSAFNEKGKFGKFQRSFYLNVNKLITRKSCSEYFLKTIPEDITGMEIIFPSSLDKDVIKKRLATMTEENDKHKRNLYLWLLILPTNLFLAKFGDTAVLFANLFFTYNCFRVNAHYRAMHGVKELEKALRRKKFVNFNSSKELDDLIKAESSEVNKNLKKNNEGDWKLNKVNQDLHDDVVLSIEKKMKVHELSRSYRRARTEYFLYD</sequence>
<keyword evidence="1" id="KW-1133">Transmembrane helix</keyword>
<evidence type="ECO:0000256" key="1">
    <source>
        <dbReference type="SAM" id="Phobius"/>
    </source>
</evidence>
<feature type="transmembrane region" description="Helical" evidence="1">
    <location>
        <begin position="143"/>
        <end position="171"/>
    </location>
</feature>
<organism evidence="2 3">
    <name type="scientific">Clydaea vesicula</name>
    <dbReference type="NCBI Taxonomy" id="447962"/>
    <lineage>
        <taxon>Eukaryota</taxon>
        <taxon>Fungi</taxon>
        <taxon>Fungi incertae sedis</taxon>
        <taxon>Chytridiomycota</taxon>
        <taxon>Chytridiomycota incertae sedis</taxon>
        <taxon>Chytridiomycetes</taxon>
        <taxon>Lobulomycetales</taxon>
        <taxon>Lobulomycetaceae</taxon>
        <taxon>Clydaea</taxon>
    </lineage>
</organism>
<name>A0AAD5TUC9_9FUNG</name>
<keyword evidence="1" id="KW-0812">Transmembrane</keyword>
<protein>
    <submittedName>
        <fullName evidence="2">Uncharacterized protein</fullName>
    </submittedName>
</protein>
<evidence type="ECO:0000313" key="3">
    <source>
        <dbReference type="Proteomes" id="UP001211065"/>
    </source>
</evidence>
<dbReference type="InterPro" id="IPR018786">
    <property type="entry name" value="Mit_KHE1"/>
</dbReference>
<dbReference type="GO" id="GO:0005743">
    <property type="term" value="C:mitochondrial inner membrane"/>
    <property type="evidence" value="ECO:0007669"/>
    <property type="project" value="TreeGrafter"/>
</dbReference>
<dbReference type="Pfam" id="PF10173">
    <property type="entry name" value="Mit_KHE1"/>
    <property type="match status" value="1"/>
</dbReference>
<reference evidence="2" key="1">
    <citation type="submission" date="2020-05" db="EMBL/GenBank/DDBJ databases">
        <title>Phylogenomic resolution of chytrid fungi.</title>
        <authorList>
            <person name="Stajich J.E."/>
            <person name="Amses K."/>
            <person name="Simmons R."/>
            <person name="Seto K."/>
            <person name="Myers J."/>
            <person name="Bonds A."/>
            <person name="Quandt C.A."/>
            <person name="Barry K."/>
            <person name="Liu P."/>
            <person name="Grigoriev I."/>
            <person name="Longcore J.E."/>
            <person name="James T.Y."/>
        </authorList>
    </citation>
    <scope>NUCLEOTIDE SEQUENCE</scope>
    <source>
        <strain evidence="2">JEL0476</strain>
    </source>
</reference>
<keyword evidence="3" id="KW-1185">Reference proteome</keyword>
<feature type="non-terminal residue" evidence="2">
    <location>
        <position position="273"/>
    </location>
</feature>
<comment type="caution">
    <text evidence="2">The sequence shown here is derived from an EMBL/GenBank/DDBJ whole genome shotgun (WGS) entry which is preliminary data.</text>
</comment>
<dbReference type="PANTHER" id="PTHR28062">
    <property type="entry name" value="K+-H+ EXCHANGE-LIKE PROTEIN"/>
    <property type="match status" value="1"/>
</dbReference>
<dbReference type="EMBL" id="JADGJW010001363">
    <property type="protein sequence ID" value="KAJ3203911.1"/>
    <property type="molecule type" value="Genomic_DNA"/>
</dbReference>
<dbReference type="AlphaFoldDB" id="A0AAD5TUC9"/>
<accession>A0AAD5TUC9</accession>